<organism evidence="10 11">
    <name type="scientific">Diplodia corticola</name>
    <dbReference type="NCBI Taxonomy" id="236234"/>
    <lineage>
        <taxon>Eukaryota</taxon>
        <taxon>Fungi</taxon>
        <taxon>Dikarya</taxon>
        <taxon>Ascomycota</taxon>
        <taxon>Pezizomycotina</taxon>
        <taxon>Dothideomycetes</taxon>
        <taxon>Dothideomycetes incertae sedis</taxon>
        <taxon>Botryosphaeriales</taxon>
        <taxon>Botryosphaeriaceae</taxon>
        <taxon>Diplodia</taxon>
    </lineage>
</organism>
<dbReference type="PANTHER" id="PTHR31595:SF67">
    <property type="entry name" value="WAX SYNTHASE DOMAIN-CONTAINING PROTEIN"/>
    <property type="match status" value="1"/>
</dbReference>
<dbReference type="GO" id="GO:0006629">
    <property type="term" value="P:lipid metabolic process"/>
    <property type="evidence" value="ECO:0007669"/>
    <property type="project" value="InterPro"/>
</dbReference>
<feature type="compositionally biased region" description="Polar residues" evidence="7">
    <location>
        <begin position="226"/>
        <end position="238"/>
    </location>
</feature>
<dbReference type="GO" id="GO:0008374">
    <property type="term" value="F:O-acyltransferase activity"/>
    <property type="evidence" value="ECO:0007669"/>
    <property type="project" value="InterPro"/>
</dbReference>
<feature type="transmembrane region" description="Helical" evidence="8">
    <location>
        <begin position="29"/>
        <end position="49"/>
    </location>
</feature>
<reference evidence="10 11" key="1">
    <citation type="submission" date="2016-10" db="EMBL/GenBank/DDBJ databases">
        <title>Proteomics and genomics reveal pathogen-plant mechanisms compatible with a hemibiotrophic lifestyle of Diplodia corticola.</title>
        <authorList>
            <person name="Fernandes I."/>
            <person name="De Jonge R."/>
            <person name="Van De Peer Y."/>
            <person name="Devreese B."/>
            <person name="Alves A."/>
            <person name="Esteves A.C."/>
        </authorList>
    </citation>
    <scope>NUCLEOTIDE SEQUENCE [LARGE SCALE GENOMIC DNA]</scope>
    <source>
        <strain evidence="10 11">CBS 112549</strain>
    </source>
</reference>
<keyword evidence="3" id="KW-0808">Transferase</keyword>
<evidence type="ECO:0000259" key="9">
    <source>
        <dbReference type="Pfam" id="PF13813"/>
    </source>
</evidence>
<dbReference type="InterPro" id="IPR032805">
    <property type="entry name" value="Wax_synthase_dom"/>
</dbReference>
<protein>
    <recommendedName>
        <fullName evidence="9">Wax synthase domain-containing protein</fullName>
    </recommendedName>
</protein>
<comment type="similarity">
    <text evidence="2">Belongs to the wax synthase family.</text>
</comment>
<dbReference type="PANTHER" id="PTHR31595">
    <property type="entry name" value="LONG-CHAIN-ALCOHOL O-FATTY-ACYLTRANSFERASE 3-RELATED"/>
    <property type="match status" value="1"/>
</dbReference>
<comment type="caution">
    <text evidence="10">The sequence shown here is derived from an EMBL/GenBank/DDBJ whole genome shotgun (WGS) entry which is preliminary data.</text>
</comment>
<gene>
    <name evidence="10" type="ORF">BKCO1_3000101</name>
</gene>
<dbReference type="Proteomes" id="UP000183809">
    <property type="component" value="Unassembled WGS sequence"/>
</dbReference>
<evidence type="ECO:0000313" key="11">
    <source>
        <dbReference type="Proteomes" id="UP000183809"/>
    </source>
</evidence>
<keyword evidence="6 8" id="KW-0472">Membrane</keyword>
<dbReference type="OrthoDB" id="2796277at2759"/>
<dbReference type="InterPro" id="IPR044851">
    <property type="entry name" value="Wax_synthase"/>
</dbReference>
<proteinExistence type="inferred from homology"/>
<keyword evidence="11" id="KW-1185">Reference proteome</keyword>
<dbReference type="STRING" id="236234.A0A1J9SF80"/>
<sequence>MFDGPPATHSEALAQIYARYDAAISSGDFVPFVYPWASFGALFCFVYLLVPHCHSPFLRSLRYPVWALNAYWSIHSVLYTRARNIAPAFGVGLISSWSLLWTFTLLVAHDAQTDFARIERTEGASASLRSNGSAVSNGTTVKDKPQSDSLTVSTIKDVDIAAERRRLGTTAGPSQRRGTFAWQHFPLSPFIERLDWVADVFCNFRGMGWNWRIAGLAPPPRWVQEQLHSNSGTPISSKPDTHRGTDGTRQPQTSGEALRAGWTTLLKGYLLLDLFKIIVLHDPYFWGVVDAPAPAIFPDFIRASPALTRIYRLIITLNAIKWALTAIFALAPIFFIGLLGPRVIGARACAWMYPDTFGAFTPTVLDKGLAGWWGGWWHQTFRFAFEAPSKRLIARLRLPPRGLPAKALQLVTAFALSGCLHAAGSHTQAGRTHPLSGPFAFFVLQAAGIVAQLLLVRALRAVVAVDETLPRWVRRAGNFAFVHVWFYYTAPLLADDFARGGIWLFEPVPLSPLRALGFGDADAHWNCWRAREGSDWLRWVAGRRWWESGVAF</sequence>
<feature type="region of interest" description="Disordered" evidence="7">
    <location>
        <begin position="225"/>
        <end position="254"/>
    </location>
</feature>
<dbReference type="RefSeq" id="XP_020134682.1">
    <property type="nucleotide sequence ID" value="XM_020273988.1"/>
</dbReference>
<dbReference type="EMBL" id="MNUE01000003">
    <property type="protein sequence ID" value="OJD39071.1"/>
    <property type="molecule type" value="Genomic_DNA"/>
</dbReference>
<feature type="region of interest" description="Disordered" evidence="7">
    <location>
        <begin position="128"/>
        <end position="148"/>
    </location>
</feature>
<evidence type="ECO:0000313" key="10">
    <source>
        <dbReference type="EMBL" id="OJD39071.1"/>
    </source>
</evidence>
<evidence type="ECO:0000256" key="1">
    <source>
        <dbReference type="ARBA" id="ARBA00004141"/>
    </source>
</evidence>
<evidence type="ECO:0000256" key="3">
    <source>
        <dbReference type="ARBA" id="ARBA00022679"/>
    </source>
</evidence>
<dbReference type="AlphaFoldDB" id="A0A1J9SF80"/>
<evidence type="ECO:0000256" key="7">
    <source>
        <dbReference type="SAM" id="MobiDB-lite"/>
    </source>
</evidence>
<keyword evidence="5 8" id="KW-1133">Transmembrane helix</keyword>
<comment type="subcellular location">
    <subcellularLocation>
        <location evidence="1">Membrane</location>
        <topology evidence="1">Multi-pass membrane protein</topology>
    </subcellularLocation>
</comment>
<name>A0A1J9SF80_9PEZI</name>
<evidence type="ECO:0000256" key="8">
    <source>
        <dbReference type="SAM" id="Phobius"/>
    </source>
</evidence>
<evidence type="ECO:0000256" key="4">
    <source>
        <dbReference type="ARBA" id="ARBA00022692"/>
    </source>
</evidence>
<dbReference type="GeneID" id="31014249"/>
<feature type="domain" description="Wax synthase" evidence="9">
    <location>
        <begin position="354"/>
        <end position="444"/>
    </location>
</feature>
<dbReference type="Pfam" id="PF13813">
    <property type="entry name" value="MBOAT_2"/>
    <property type="match status" value="1"/>
</dbReference>
<feature type="transmembrane region" description="Helical" evidence="8">
    <location>
        <begin position="319"/>
        <end position="339"/>
    </location>
</feature>
<evidence type="ECO:0000256" key="6">
    <source>
        <dbReference type="ARBA" id="ARBA00023136"/>
    </source>
</evidence>
<keyword evidence="4 8" id="KW-0812">Transmembrane</keyword>
<accession>A0A1J9SF80</accession>
<feature type="transmembrane region" description="Helical" evidence="8">
    <location>
        <begin position="85"/>
        <end position="108"/>
    </location>
</feature>
<evidence type="ECO:0000256" key="5">
    <source>
        <dbReference type="ARBA" id="ARBA00022989"/>
    </source>
</evidence>
<feature type="compositionally biased region" description="Polar residues" evidence="7">
    <location>
        <begin position="128"/>
        <end position="140"/>
    </location>
</feature>
<dbReference type="GO" id="GO:0016020">
    <property type="term" value="C:membrane"/>
    <property type="evidence" value="ECO:0007669"/>
    <property type="project" value="UniProtKB-SubCell"/>
</dbReference>
<evidence type="ECO:0000256" key="2">
    <source>
        <dbReference type="ARBA" id="ARBA00007282"/>
    </source>
</evidence>